<evidence type="ECO:0008006" key="6">
    <source>
        <dbReference type="Google" id="ProtNLM"/>
    </source>
</evidence>
<protein>
    <recommendedName>
        <fullName evidence="6">Transmembrane protein</fullName>
    </recommendedName>
</protein>
<dbReference type="OMA" id="ATNNDGH"/>
<keyword evidence="2" id="KW-0472">Membrane</keyword>
<sequence>MREWLALAALGASSGSLATGLGGFDVVAFASAADGPGVVATNNDGHSYSPISAEMSAGLLVGADDMVLTRNSGREAVQPPETGTRRSREKHEKVLGQDEEASTGNAIVDAAPAVGSGVREEQELVTEDLHYTGSRSGSHSNAKNSDFPRRDMEGNSVISASGSGFSKGGGDAQSLLLLNMDPLSPLLLLPRAPRMAGMKSFVLGLVLLLLAGWIILEGDDTVAFGPAHSLASAGDLDREDVSSIASTLLVLIGALSLLSAVYRHLHIVRQQLEWIQKAEEGIETARMLHQSRLKRILARQRYEGVITDVGKYG</sequence>
<dbReference type="Proteomes" id="UP000030763">
    <property type="component" value="Unassembled WGS sequence"/>
</dbReference>
<proteinExistence type="predicted"/>
<reference evidence="4" key="2">
    <citation type="submission" date="2013-10" db="EMBL/GenBank/DDBJ databases">
        <authorList>
            <person name="Aslett M."/>
        </authorList>
    </citation>
    <scope>NUCLEOTIDE SEQUENCE [LARGE SCALE GENOMIC DNA]</scope>
    <source>
        <strain evidence="4">Weybridge</strain>
    </source>
</reference>
<dbReference type="VEuPathDB" id="ToxoDB:EMWEY_00043260"/>
<dbReference type="OrthoDB" id="348741at2759"/>
<feature type="signal peptide" evidence="3">
    <location>
        <begin position="1"/>
        <end position="18"/>
    </location>
</feature>
<keyword evidence="2" id="KW-1133">Transmembrane helix</keyword>
<evidence type="ECO:0000313" key="5">
    <source>
        <dbReference type="Proteomes" id="UP000030763"/>
    </source>
</evidence>
<dbReference type="RefSeq" id="XP_013338283.1">
    <property type="nucleotide sequence ID" value="XM_013482829.1"/>
</dbReference>
<feature type="chain" id="PRO_5004673563" description="Transmembrane protein" evidence="3">
    <location>
        <begin position="19"/>
        <end position="313"/>
    </location>
</feature>
<feature type="region of interest" description="Disordered" evidence="1">
    <location>
        <begin position="72"/>
        <end position="100"/>
    </location>
</feature>
<keyword evidence="3" id="KW-0732">Signal</keyword>
<evidence type="ECO:0000256" key="3">
    <source>
        <dbReference type="SAM" id="SignalP"/>
    </source>
</evidence>
<feature type="region of interest" description="Disordered" evidence="1">
    <location>
        <begin position="130"/>
        <end position="150"/>
    </location>
</feature>
<organism evidence="4 5">
    <name type="scientific">Eimeria maxima</name>
    <name type="common">Coccidian parasite</name>
    <dbReference type="NCBI Taxonomy" id="5804"/>
    <lineage>
        <taxon>Eukaryota</taxon>
        <taxon>Sar</taxon>
        <taxon>Alveolata</taxon>
        <taxon>Apicomplexa</taxon>
        <taxon>Conoidasida</taxon>
        <taxon>Coccidia</taxon>
        <taxon>Eucoccidiorida</taxon>
        <taxon>Eimeriorina</taxon>
        <taxon>Eimeriidae</taxon>
        <taxon>Eimeria</taxon>
    </lineage>
</organism>
<feature type="transmembrane region" description="Helical" evidence="2">
    <location>
        <begin position="244"/>
        <end position="262"/>
    </location>
</feature>
<dbReference type="GeneID" id="25338312"/>
<dbReference type="EMBL" id="HG722161">
    <property type="protein sequence ID" value="CDJ61633.1"/>
    <property type="molecule type" value="Genomic_DNA"/>
</dbReference>
<keyword evidence="5" id="KW-1185">Reference proteome</keyword>
<feature type="compositionally biased region" description="Basic and acidic residues" evidence="1">
    <location>
        <begin position="83"/>
        <end position="96"/>
    </location>
</feature>
<reference evidence="4" key="1">
    <citation type="submission" date="2013-10" db="EMBL/GenBank/DDBJ databases">
        <title>Genomic analysis of the causative agents of coccidiosis in chickens.</title>
        <authorList>
            <person name="Reid A.J."/>
            <person name="Blake D."/>
            <person name="Billington K."/>
            <person name="Browne H."/>
            <person name="Dunn M."/>
            <person name="Hung S."/>
            <person name="Kawahara F."/>
            <person name="Miranda-Saavedra D."/>
            <person name="Mourier T."/>
            <person name="Nagra H."/>
            <person name="Otto T.D."/>
            <person name="Rawlings N."/>
            <person name="Sanchez A."/>
            <person name="Sanders M."/>
            <person name="Subramaniam C."/>
            <person name="Tay Y."/>
            <person name="Dear P."/>
            <person name="Doerig C."/>
            <person name="Gruber A."/>
            <person name="Parkinson J."/>
            <person name="Shirley M."/>
            <person name="Wan K.L."/>
            <person name="Berriman M."/>
            <person name="Tomley F."/>
            <person name="Pain A."/>
        </authorList>
    </citation>
    <scope>NUCLEOTIDE SEQUENCE [LARGE SCALE GENOMIC DNA]</scope>
    <source>
        <strain evidence="4">Weybridge</strain>
    </source>
</reference>
<feature type="transmembrane region" description="Helical" evidence="2">
    <location>
        <begin position="196"/>
        <end position="216"/>
    </location>
</feature>
<accession>U6MF08</accession>
<name>U6MF08_EIMMA</name>
<feature type="compositionally biased region" description="Polar residues" evidence="1">
    <location>
        <begin position="133"/>
        <end position="144"/>
    </location>
</feature>
<evidence type="ECO:0000256" key="2">
    <source>
        <dbReference type="SAM" id="Phobius"/>
    </source>
</evidence>
<evidence type="ECO:0000313" key="4">
    <source>
        <dbReference type="EMBL" id="CDJ61633.1"/>
    </source>
</evidence>
<evidence type="ECO:0000256" key="1">
    <source>
        <dbReference type="SAM" id="MobiDB-lite"/>
    </source>
</evidence>
<keyword evidence="2" id="KW-0812">Transmembrane</keyword>
<dbReference type="AlphaFoldDB" id="U6MF08"/>
<gene>
    <name evidence="4" type="ORF">EMWEY_00043260</name>
</gene>